<evidence type="ECO:0000256" key="10">
    <source>
        <dbReference type="SAM" id="Phobius"/>
    </source>
</evidence>
<evidence type="ECO:0000259" key="11">
    <source>
        <dbReference type="Pfam" id="PF00905"/>
    </source>
</evidence>
<dbReference type="Pfam" id="PF00905">
    <property type="entry name" value="Transpeptidase"/>
    <property type="match status" value="1"/>
</dbReference>
<dbReference type="GO" id="GO:0071972">
    <property type="term" value="F:peptidoglycan L,D-transpeptidase activity"/>
    <property type="evidence" value="ECO:0007669"/>
    <property type="project" value="TreeGrafter"/>
</dbReference>
<sequence>MDKEAIYYWNKTILILIMAIGISRVFFLTTVMGGHFDSLAEGNRVRRVRLDPIRGIISDRNAKHLAMNIDYGGKTVRFYPGGEVVASIVGYLGKPDEIDLKDCLDCNAEATVGKAGLEKQYQEMLLGIPGMVTAQETASGQEKMEVARIESLPGENITTNVDLELQKLAYISLKNTLKETGKSGAVVVAKVNGEVLALVSSPSFDPNLFIPDGKRSDFGGDFKDVDSLIKDTEKKPLYNRAISGDYAPGSVFKLTPAIAALEEGKINKTSMIMDTGEIKIGEYRYGNWYLDKYGKTEGEIGIVKALARSNDIFFYKLGEALGVDALVSWSEKFGLGEKSGIDLPGESNGFVPTPYWKEKNIGEKWFLGNTYHFAIGQGDLMATPLQINRMTAEVVSGLSCSPRLVGKAECLDLRLNNKNIAIVLEGMKEACSPGGTAFPLFEYAGRIYCKTGTAQKGGKESLSNAWMSVVVPKGADTKEWIVITVLIEEGGEGSAVAAPVAKEILPYILDKL</sequence>
<keyword evidence="4 10" id="KW-0812">Transmembrane</keyword>
<evidence type="ECO:0000256" key="5">
    <source>
        <dbReference type="ARBA" id="ARBA00022960"/>
    </source>
</evidence>
<dbReference type="Proteomes" id="UP000033980">
    <property type="component" value="Unassembled WGS sequence"/>
</dbReference>
<dbReference type="EMBL" id="LCFK01000060">
    <property type="protein sequence ID" value="KKS91769.1"/>
    <property type="molecule type" value="Genomic_DNA"/>
</dbReference>
<name>A0A0G1D255_9BACT</name>
<feature type="domain" description="Penicillin-binding protein dimerisation" evidence="12">
    <location>
        <begin position="71"/>
        <end position="142"/>
    </location>
</feature>
<keyword evidence="6" id="KW-0573">Peptidoglycan synthesis</keyword>
<dbReference type="PANTHER" id="PTHR30627:SF2">
    <property type="entry name" value="PEPTIDOGLYCAN D,D-TRANSPEPTIDASE MRDA"/>
    <property type="match status" value="1"/>
</dbReference>
<dbReference type="Gene3D" id="3.40.710.10">
    <property type="entry name" value="DD-peptidase/beta-lactamase superfamily"/>
    <property type="match status" value="1"/>
</dbReference>
<reference evidence="13 14" key="1">
    <citation type="journal article" date="2015" name="Nature">
        <title>rRNA introns, odd ribosomes, and small enigmatic genomes across a large radiation of phyla.</title>
        <authorList>
            <person name="Brown C.T."/>
            <person name="Hug L.A."/>
            <person name="Thomas B.C."/>
            <person name="Sharon I."/>
            <person name="Castelle C.J."/>
            <person name="Singh A."/>
            <person name="Wilkins M.J."/>
            <person name="Williams K.H."/>
            <person name="Banfield J.F."/>
        </authorList>
    </citation>
    <scope>NUCLEOTIDE SEQUENCE [LARGE SCALE GENOMIC DNA]</scope>
</reference>
<accession>A0A0G1D255</accession>
<dbReference type="GO" id="GO:0008360">
    <property type="term" value="P:regulation of cell shape"/>
    <property type="evidence" value="ECO:0007669"/>
    <property type="project" value="UniProtKB-KW"/>
</dbReference>
<evidence type="ECO:0000256" key="6">
    <source>
        <dbReference type="ARBA" id="ARBA00022984"/>
    </source>
</evidence>
<keyword evidence="3" id="KW-1003">Cell membrane</keyword>
<dbReference type="AlphaFoldDB" id="A0A0G1D255"/>
<dbReference type="GO" id="GO:0005886">
    <property type="term" value="C:plasma membrane"/>
    <property type="evidence" value="ECO:0007669"/>
    <property type="project" value="UniProtKB-SubCell"/>
</dbReference>
<dbReference type="InterPro" id="IPR001460">
    <property type="entry name" value="PCN-bd_Tpept"/>
</dbReference>
<evidence type="ECO:0000256" key="8">
    <source>
        <dbReference type="ARBA" id="ARBA00023136"/>
    </source>
</evidence>
<evidence type="ECO:0000313" key="14">
    <source>
        <dbReference type="Proteomes" id="UP000033980"/>
    </source>
</evidence>
<dbReference type="InterPro" id="IPR005311">
    <property type="entry name" value="PBP_dimer"/>
</dbReference>
<proteinExistence type="predicted"/>
<evidence type="ECO:0000313" key="13">
    <source>
        <dbReference type="EMBL" id="KKS91769.1"/>
    </source>
</evidence>
<evidence type="ECO:0000256" key="9">
    <source>
        <dbReference type="ARBA" id="ARBA00023316"/>
    </source>
</evidence>
<protein>
    <submittedName>
        <fullName evidence="13">Penicillin-binding protein 2</fullName>
    </submittedName>
</protein>
<feature type="domain" description="Penicillin-binding protein transpeptidase" evidence="11">
    <location>
        <begin position="185"/>
        <end position="505"/>
    </location>
</feature>
<evidence type="ECO:0000259" key="12">
    <source>
        <dbReference type="Pfam" id="PF03717"/>
    </source>
</evidence>
<keyword evidence="8 10" id="KW-0472">Membrane</keyword>
<organism evidence="13 14">
    <name type="scientific">Candidatus Collierbacteria bacterium GW2011_GWC2_43_12</name>
    <dbReference type="NCBI Taxonomy" id="1618390"/>
    <lineage>
        <taxon>Bacteria</taxon>
        <taxon>Candidatus Collieribacteriota</taxon>
    </lineage>
</organism>
<dbReference type="SUPFAM" id="SSF56519">
    <property type="entry name" value="Penicillin binding protein dimerisation domain"/>
    <property type="match status" value="1"/>
</dbReference>
<evidence type="ECO:0000256" key="3">
    <source>
        <dbReference type="ARBA" id="ARBA00022475"/>
    </source>
</evidence>
<keyword evidence="9" id="KW-0961">Cell wall biogenesis/degradation</keyword>
<keyword evidence="5" id="KW-0133">Cell shape</keyword>
<dbReference type="InterPro" id="IPR036138">
    <property type="entry name" value="PBP_dimer_sf"/>
</dbReference>
<keyword evidence="7 10" id="KW-1133">Transmembrane helix</keyword>
<evidence type="ECO:0000256" key="7">
    <source>
        <dbReference type="ARBA" id="ARBA00022989"/>
    </source>
</evidence>
<comment type="subcellular location">
    <subcellularLocation>
        <location evidence="2">Cell membrane</location>
    </subcellularLocation>
    <subcellularLocation>
        <location evidence="1">Membrane</location>
        <topology evidence="1">Single-pass membrane protein</topology>
    </subcellularLocation>
</comment>
<dbReference type="GO" id="GO:0009252">
    <property type="term" value="P:peptidoglycan biosynthetic process"/>
    <property type="evidence" value="ECO:0007669"/>
    <property type="project" value="UniProtKB-KW"/>
</dbReference>
<dbReference type="PANTHER" id="PTHR30627">
    <property type="entry name" value="PEPTIDOGLYCAN D,D-TRANSPEPTIDASE"/>
    <property type="match status" value="1"/>
</dbReference>
<comment type="caution">
    <text evidence="13">The sequence shown here is derived from an EMBL/GenBank/DDBJ whole genome shotgun (WGS) entry which is preliminary data.</text>
</comment>
<dbReference type="GO" id="GO:0008658">
    <property type="term" value="F:penicillin binding"/>
    <property type="evidence" value="ECO:0007669"/>
    <property type="project" value="InterPro"/>
</dbReference>
<dbReference type="Pfam" id="PF03717">
    <property type="entry name" value="PBP_dimer"/>
    <property type="match status" value="1"/>
</dbReference>
<dbReference type="Gene3D" id="3.90.1310.10">
    <property type="entry name" value="Penicillin-binding protein 2a (Domain 2)"/>
    <property type="match status" value="1"/>
</dbReference>
<dbReference type="GO" id="GO:0071555">
    <property type="term" value="P:cell wall organization"/>
    <property type="evidence" value="ECO:0007669"/>
    <property type="project" value="UniProtKB-KW"/>
</dbReference>
<evidence type="ECO:0000256" key="1">
    <source>
        <dbReference type="ARBA" id="ARBA00004167"/>
    </source>
</evidence>
<evidence type="ECO:0000256" key="2">
    <source>
        <dbReference type="ARBA" id="ARBA00004236"/>
    </source>
</evidence>
<dbReference type="SUPFAM" id="SSF56601">
    <property type="entry name" value="beta-lactamase/transpeptidase-like"/>
    <property type="match status" value="1"/>
</dbReference>
<dbReference type="InterPro" id="IPR050515">
    <property type="entry name" value="Beta-lactam/transpept"/>
</dbReference>
<gene>
    <name evidence="13" type="ORF">UV68_C0060G0001</name>
</gene>
<dbReference type="InterPro" id="IPR012338">
    <property type="entry name" value="Beta-lactam/transpept-like"/>
</dbReference>
<feature type="transmembrane region" description="Helical" evidence="10">
    <location>
        <begin position="12"/>
        <end position="36"/>
    </location>
</feature>
<evidence type="ECO:0000256" key="4">
    <source>
        <dbReference type="ARBA" id="ARBA00022692"/>
    </source>
</evidence>